<dbReference type="InterPro" id="IPR016169">
    <property type="entry name" value="FAD-bd_PCMH_sub2"/>
</dbReference>
<proteinExistence type="inferred from homology"/>
<dbReference type="InterPro" id="IPR016166">
    <property type="entry name" value="FAD-bd_PCMH"/>
</dbReference>
<dbReference type="Pfam" id="PF08031">
    <property type="entry name" value="BBE"/>
    <property type="match status" value="1"/>
</dbReference>
<keyword evidence="6" id="KW-1133">Transmembrane helix</keyword>
<dbReference type="AlphaFoldDB" id="A0A8H8RP17"/>
<keyword evidence="6" id="KW-0472">Membrane</keyword>
<evidence type="ECO:0000313" key="9">
    <source>
        <dbReference type="Proteomes" id="UP000443090"/>
    </source>
</evidence>
<evidence type="ECO:0000313" key="8">
    <source>
        <dbReference type="EMBL" id="TVY38319.1"/>
    </source>
</evidence>
<evidence type="ECO:0000256" key="6">
    <source>
        <dbReference type="SAM" id="Phobius"/>
    </source>
</evidence>
<keyword evidence="9" id="KW-1185">Reference proteome</keyword>
<dbReference type="PROSITE" id="PS51387">
    <property type="entry name" value="FAD_PCMH"/>
    <property type="match status" value="1"/>
</dbReference>
<dbReference type="SUPFAM" id="SSF56176">
    <property type="entry name" value="FAD-binding/transporter-associated domain-like"/>
    <property type="match status" value="1"/>
</dbReference>
<comment type="similarity">
    <text evidence="2">Belongs to the oxygen-dependent FAD-linked oxidoreductase family.</text>
</comment>
<dbReference type="OrthoDB" id="9983560at2759"/>
<evidence type="ECO:0000256" key="5">
    <source>
        <dbReference type="ARBA" id="ARBA00023002"/>
    </source>
</evidence>
<accession>A0A8H8RP17</accession>
<keyword evidence="6" id="KW-0812">Transmembrane</keyword>
<keyword evidence="3" id="KW-0285">Flavoprotein</keyword>
<comment type="caution">
    <text evidence="8">The sequence shown here is derived from an EMBL/GenBank/DDBJ whole genome shotgun (WGS) entry which is preliminary data.</text>
</comment>
<dbReference type="Gene3D" id="3.30.465.10">
    <property type="match status" value="2"/>
</dbReference>
<sequence>MRDNDYYWILYSLGIYFKTLWLAINYYFVDSCYSFLSTMMIKPGILWLGLLTPALSQSTSCKCFPGESCWPTVGNWSALNDEVEGRLIQTIPLGSPCHDPTYDAEACTALQGVWFKPVTHYQSSSSVMEAFFANASCDPFLPRSSQCVIGTYVQYTVNVSTSDHVVSALNFAKKNNIRFVIRNTGHDYEGKSTGAGALGIWTHHLKDKSILDWSDEHYQGKAIKLGAGIQGFEAIAFATASNLVLVTGICSTVGITGGYLAGGGHGPLLSKFGLGADQALEYEVIDGQGRYLTVNRMTNSDLYWALSGGGGGTYAVVLSVVVKAYPEEVTTVTNLAVYSAGLSNETYISALVSWVRNLPNLVDSGAMATFLIDRTSLLAPTIVAYGKTTDELNALLQPFYSSLIALNVTYSANTTTYSTYGESYPVVSTVISDDAYSSHGGTWLTPRASLANDTARNAYVEGILEATDLGVTALLGSWNASKKGDIDNGVFPQWRSTLIGNAFIVPLSTPWNLTSIEVAQHLLTNQVLPIFQKLYPDGGAYLNEADYNDPNWKVNFYGTNYAKLREIKTIYDPSDIFYGSTAVGGDEWYQTETKQLCRV</sequence>
<evidence type="ECO:0000256" key="3">
    <source>
        <dbReference type="ARBA" id="ARBA00022630"/>
    </source>
</evidence>
<gene>
    <name evidence="8" type="primary">ZEB1_3</name>
    <name evidence="8" type="ORF">LOCC1_G004720</name>
</gene>
<protein>
    <submittedName>
        <fullName evidence="8">FAD-linked oxidoreductase</fullName>
    </submittedName>
</protein>
<feature type="domain" description="FAD-binding PCMH-type" evidence="7">
    <location>
        <begin position="148"/>
        <end position="327"/>
    </location>
</feature>
<evidence type="ECO:0000256" key="1">
    <source>
        <dbReference type="ARBA" id="ARBA00001974"/>
    </source>
</evidence>
<evidence type="ECO:0000259" key="7">
    <source>
        <dbReference type="PROSITE" id="PS51387"/>
    </source>
</evidence>
<dbReference type="PANTHER" id="PTHR42973">
    <property type="entry name" value="BINDING OXIDOREDUCTASE, PUTATIVE (AFU_ORTHOLOGUE AFUA_1G17690)-RELATED"/>
    <property type="match status" value="1"/>
</dbReference>
<name>A0A8H8RP17_9HELO</name>
<dbReference type="EMBL" id="QGMI01000616">
    <property type="protein sequence ID" value="TVY38319.1"/>
    <property type="molecule type" value="Genomic_DNA"/>
</dbReference>
<dbReference type="GO" id="GO:0016491">
    <property type="term" value="F:oxidoreductase activity"/>
    <property type="evidence" value="ECO:0007669"/>
    <property type="project" value="UniProtKB-KW"/>
</dbReference>
<keyword evidence="4" id="KW-0274">FAD</keyword>
<feature type="transmembrane region" description="Helical" evidence="6">
    <location>
        <begin position="6"/>
        <end position="28"/>
    </location>
</feature>
<keyword evidence="5" id="KW-0560">Oxidoreductase</keyword>
<organism evidence="8 9">
    <name type="scientific">Lachnellula occidentalis</name>
    <dbReference type="NCBI Taxonomy" id="215460"/>
    <lineage>
        <taxon>Eukaryota</taxon>
        <taxon>Fungi</taxon>
        <taxon>Dikarya</taxon>
        <taxon>Ascomycota</taxon>
        <taxon>Pezizomycotina</taxon>
        <taxon>Leotiomycetes</taxon>
        <taxon>Helotiales</taxon>
        <taxon>Lachnaceae</taxon>
        <taxon>Lachnellula</taxon>
    </lineage>
</organism>
<evidence type="ECO:0000256" key="2">
    <source>
        <dbReference type="ARBA" id="ARBA00005466"/>
    </source>
</evidence>
<dbReference type="Pfam" id="PF01565">
    <property type="entry name" value="FAD_binding_4"/>
    <property type="match status" value="1"/>
</dbReference>
<dbReference type="InterPro" id="IPR006094">
    <property type="entry name" value="Oxid_FAD_bind_N"/>
</dbReference>
<dbReference type="InterPro" id="IPR050416">
    <property type="entry name" value="FAD-linked_Oxidoreductase"/>
</dbReference>
<evidence type="ECO:0000256" key="4">
    <source>
        <dbReference type="ARBA" id="ARBA00022827"/>
    </source>
</evidence>
<dbReference type="PANTHER" id="PTHR42973:SF39">
    <property type="entry name" value="FAD-BINDING PCMH-TYPE DOMAIN-CONTAINING PROTEIN"/>
    <property type="match status" value="1"/>
</dbReference>
<dbReference type="InterPro" id="IPR036318">
    <property type="entry name" value="FAD-bd_PCMH-like_sf"/>
</dbReference>
<dbReference type="Proteomes" id="UP000443090">
    <property type="component" value="Unassembled WGS sequence"/>
</dbReference>
<reference evidence="8 9" key="1">
    <citation type="submission" date="2018-05" db="EMBL/GenBank/DDBJ databases">
        <title>Genome sequencing and assembly of the regulated plant pathogen Lachnellula willkommii and related sister species for the development of diagnostic species identification markers.</title>
        <authorList>
            <person name="Giroux E."/>
            <person name="Bilodeau G."/>
        </authorList>
    </citation>
    <scope>NUCLEOTIDE SEQUENCE [LARGE SCALE GENOMIC DNA]</scope>
    <source>
        <strain evidence="8 9">CBS 160.35</strain>
    </source>
</reference>
<comment type="cofactor">
    <cofactor evidence="1">
        <name>FAD</name>
        <dbReference type="ChEBI" id="CHEBI:57692"/>
    </cofactor>
</comment>
<dbReference type="GO" id="GO:0071949">
    <property type="term" value="F:FAD binding"/>
    <property type="evidence" value="ECO:0007669"/>
    <property type="project" value="InterPro"/>
</dbReference>
<dbReference type="InterPro" id="IPR012951">
    <property type="entry name" value="BBE"/>
</dbReference>